<feature type="domain" description="Minor capsid protein P9 transmembrane helices" evidence="2">
    <location>
        <begin position="38"/>
        <end position="105"/>
    </location>
</feature>
<keyword evidence="1" id="KW-0472">Membrane</keyword>
<keyword evidence="1" id="KW-1133">Transmembrane helix</keyword>
<sequence length="264" mass="30130">MSKSIKSETYISDLSLNGPITNTLDDDMNGKKKRIIQFWGENPNILLDYRYIFEFFPIEIMSYNQKLNAVTRTIIVLTILGFVFSQNLRILLIGLITMGVIFLMHYYHTIEKSKVDSKKEGFVSPNAVDYMANNNMPIRDDVFQEPDSNNPFSNVLMTDYDYNPNKKPAPPAFNENINGKILKEAKQLVVDANPDQPDIADKLFKDLGENLVFEQSMRQFSSNPSTTIPNDQGAFAEFCYGSMISCKEGNNFACARNMSHYTLY</sequence>
<feature type="transmembrane region" description="Helical" evidence="1">
    <location>
        <begin position="67"/>
        <end position="84"/>
    </location>
</feature>
<dbReference type="EMBL" id="MN740446">
    <property type="protein sequence ID" value="QHU26902.1"/>
    <property type="molecule type" value="Genomic_DNA"/>
</dbReference>
<accession>A0A6C0LCC2</accession>
<dbReference type="InterPro" id="IPR043915">
    <property type="entry name" value="P9_TM"/>
</dbReference>
<dbReference type="Pfam" id="PF19066">
    <property type="entry name" value="P9_TM"/>
    <property type="match status" value="1"/>
</dbReference>
<protein>
    <recommendedName>
        <fullName evidence="2">Minor capsid protein P9 transmembrane helices domain-containing protein</fullName>
    </recommendedName>
</protein>
<dbReference type="AlphaFoldDB" id="A0A6C0LCC2"/>
<evidence type="ECO:0000313" key="3">
    <source>
        <dbReference type="EMBL" id="QHU26902.1"/>
    </source>
</evidence>
<evidence type="ECO:0000259" key="2">
    <source>
        <dbReference type="Pfam" id="PF19066"/>
    </source>
</evidence>
<proteinExistence type="predicted"/>
<organism evidence="3">
    <name type="scientific">viral metagenome</name>
    <dbReference type="NCBI Taxonomy" id="1070528"/>
    <lineage>
        <taxon>unclassified sequences</taxon>
        <taxon>metagenomes</taxon>
        <taxon>organismal metagenomes</taxon>
    </lineage>
</organism>
<keyword evidence="1" id="KW-0812">Transmembrane</keyword>
<evidence type="ECO:0000256" key="1">
    <source>
        <dbReference type="SAM" id="Phobius"/>
    </source>
</evidence>
<feature type="transmembrane region" description="Helical" evidence="1">
    <location>
        <begin position="90"/>
        <end position="109"/>
    </location>
</feature>
<name>A0A6C0LCC2_9ZZZZ</name>
<reference evidence="3" key="1">
    <citation type="journal article" date="2020" name="Nature">
        <title>Giant virus diversity and host interactions through global metagenomics.</title>
        <authorList>
            <person name="Schulz F."/>
            <person name="Roux S."/>
            <person name="Paez-Espino D."/>
            <person name="Jungbluth S."/>
            <person name="Walsh D.A."/>
            <person name="Denef V.J."/>
            <person name="McMahon K.D."/>
            <person name="Konstantinidis K.T."/>
            <person name="Eloe-Fadrosh E.A."/>
            <person name="Kyrpides N.C."/>
            <person name="Woyke T."/>
        </authorList>
    </citation>
    <scope>NUCLEOTIDE SEQUENCE</scope>
    <source>
        <strain evidence="3">GVMAG-M-3300027759-42</strain>
    </source>
</reference>